<feature type="region of interest" description="Disordered" evidence="1">
    <location>
        <begin position="1"/>
        <end position="21"/>
    </location>
</feature>
<comment type="caution">
    <text evidence="2">The sequence shown here is derived from an EMBL/GenBank/DDBJ whole genome shotgun (WGS) entry which is preliminary data.</text>
</comment>
<organism evidence="2 3">
    <name type="scientific">Cellulomonas composti</name>
    <dbReference type="NCBI Taxonomy" id="266130"/>
    <lineage>
        <taxon>Bacteria</taxon>
        <taxon>Bacillati</taxon>
        <taxon>Actinomycetota</taxon>
        <taxon>Actinomycetes</taxon>
        <taxon>Micrococcales</taxon>
        <taxon>Cellulomonadaceae</taxon>
        <taxon>Cellulomonas</taxon>
    </lineage>
</organism>
<sequence length="195" mass="19573">MLFRAGAPTGPAGEHEKDDEMASTRTIRGWFAADAVLVATFVVLLAARVLSGGGGAAPEGVPSVAGPLAPSSTAGATAPSTKPISFRLPSGNIACIMARSGVTCTIASITYAEPVVAGCAGETGHVLVLNKRGFEFDCVNGPGPAVAGDDVAVLEYGSAATIGRYTCTSATDGVTCTSKDGVGFQLARAAWRELP</sequence>
<dbReference type="Proteomes" id="UP000321720">
    <property type="component" value="Unassembled WGS sequence"/>
</dbReference>
<evidence type="ECO:0000313" key="3">
    <source>
        <dbReference type="Proteomes" id="UP000321720"/>
    </source>
</evidence>
<keyword evidence="3" id="KW-1185">Reference proteome</keyword>
<proteinExistence type="predicted"/>
<dbReference type="AlphaFoldDB" id="A0A511JDU6"/>
<evidence type="ECO:0000313" key="2">
    <source>
        <dbReference type="EMBL" id="GEL96168.1"/>
    </source>
</evidence>
<protein>
    <submittedName>
        <fullName evidence="2">Uncharacterized protein</fullName>
    </submittedName>
</protein>
<reference evidence="2 3" key="1">
    <citation type="submission" date="2019-07" db="EMBL/GenBank/DDBJ databases">
        <title>Whole genome shotgun sequence of Cellulomonas composti NBRC 100758.</title>
        <authorList>
            <person name="Hosoyama A."/>
            <person name="Uohara A."/>
            <person name="Ohji S."/>
            <person name="Ichikawa N."/>
        </authorList>
    </citation>
    <scope>NUCLEOTIDE SEQUENCE [LARGE SCALE GENOMIC DNA]</scope>
    <source>
        <strain evidence="2 3">NBRC 100758</strain>
    </source>
</reference>
<dbReference type="EMBL" id="BJWG01000015">
    <property type="protein sequence ID" value="GEL96168.1"/>
    <property type="molecule type" value="Genomic_DNA"/>
</dbReference>
<evidence type="ECO:0000256" key="1">
    <source>
        <dbReference type="SAM" id="MobiDB-lite"/>
    </source>
</evidence>
<gene>
    <name evidence="2" type="ORF">CCO02nite_28260</name>
</gene>
<name>A0A511JDU6_9CELL</name>
<accession>A0A511JDU6</accession>